<dbReference type="PANTHER" id="PTHR11086">
    <property type="entry name" value="DEOXYCYTIDYLATE DEAMINASE-RELATED"/>
    <property type="match status" value="1"/>
</dbReference>
<dbReference type="GO" id="GO:0004132">
    <property type="term" value="F:dCMP deaminase activity"/>
    <property type="evidence" value="ECO:0007669"/>
    <property type="project" value="TreeGrafter"/>
</dbReference>
<dbReference type="InterPro" id="IPR016193">
    <property type="entry name" value="Cytidine_deaminase-like"/>
</dbReference>
<dbReference type="GO" id="GO:0005737">
    <property type="term" value="C:cytoplasm"/>
    <property type="evidence" value="ECO:0007669"/>
    <property type="project" value="TreeGrafter"/>
</dbReference>
<dbReference type="EMBL" id="MT141417">
    <property type="protein sequence ID" value="QJA60686.1"/>
    <property type="molecule type" value="Genomic_DNA"/>
</dbReference>
<dbReference type="InterPro" id="IPR002125">
    <property type="entry name" value="CMP_dCMP_dom"/>
</dbReference>
<dbReference type="InterPro" id="IPR015517">
    <property type="entry name" value="dCMP_deaminase-rel"/>
</dbReference>
<keyword evidence="2" id="KW-0378">Hydrolase</keyword>
<accession>A0A6M3IT20</accession>
<evidence type="ECO:0000256" key="1">
    <source>
        <dbReference type="ARBA" id="ARBA00001947"/>
    </source>
</evidence>
<name>A0A6M3IT20_9ZZZZ</name>
<dbReference type="AlphaFoldDB" id="A0A6M3IT20"/>
<reference evidence="4" key="1">
    <citation type="submission" date="2020-03" db="EMBL/GenBank/DDBJ databases">
        <title>The deep terrestrial virosphere.</title>
        <authorList>
            <person name="Holmfeldt K."/>
            <person name="Nilsson E."/>
            <person name="Simone D."/>
            <person name="Lopez-Fernandez M."/>
            <person name="Wu X."/>
            <person name="de Brujin I."/>
            <person name="Lundin D."/>
            <person name="Andersson A."/>
            <person name="Bertilsson S."/>
            <person name="Dopson M."/>
        </authorList>
    </citation>
    <scope>NUCLEOTIDE SEQUENCE</scope>
    <source>
        <strain evidence="5">MM415A00229</strain>
        <strain evidence="4">MM415B01070</strain>
    </source>
</reference>
<dbReference type="Gene3D" id="3.40.140.10">
    <property type="entry name" value="Cytidine Deaminase, domain 2"/>
    <property type="match status" value="1"/>
</dbReference>
<evidence type="ECO:0000256" key="2">
    <source>
        <dbReference type="ARBA" id="ARBA00022801"/>
    </source>
</evidence>
<evidence type="ECO:0000313" key="4">
    <source>
        <dbReference type="EMBL" id="QJA60686.1"/>
    </source>
</evidence>
<proteinExistence type="predicted"/>
<dbReference type="PANTHER" id="PTHR11086:SF18">
    <property type="entry name" value="DEOXYCYTIDYLATE DEAMINASE"/>
    <property type="match status" value="1"/>
</dbReference>
<dbReference type="Pfam" id="PF00383">
    <property type="entry name" value="dCMP_cyt_deam_1"/>
    <property type="match status" value="1"/>
</dbReference>
<dbReference type="PROSITE" id="PS51747">
    <property type="entry name" value="CYT_DCMP_DEAMINASES_2"/>
    <property type="match status" value="1"/>
</dbReference>
<dbReference type="InterPro" id="IPR035105">
    <property type="entry name" value="Deoxycytidylate_deaminase_dom"/>
</dbReference>
<evidence type="ECO:0000313" key="5">
    <source>
        <dbReference type="EMBL" id="QJA84058.1"/>
    </source>
</evidence>
<feature type="domain" description="CMP/dCMP-type deaminase" evidence="3">
    <location>
        <begin position="18"/>
        <end position="150"/>
    </location>
</feature>
<dbReference type="CDD" id="cd01286">
    <property type="entry name" value="deoxycytidylate_deaminase"/>
    <property type="match status" value="1"/>
</dbReference>
<dbReference type="SUPFAM" id="SSF53927">
    <property type="entry name" value="Cytidine deaminase-like"/>
    <property type="match status" value="1"/>
</dbReference>
<organism evidence="4">
    <name type="scientific">viral metagenome</name>
    <dbReference type="NCBI Taxonomy" id="1070528"/>
    <lineage>
        <taxon>unclassified sequences</taxon>
        <taxon>metagenomes</taxon>
        <taxon>organismal metagenomes</taxon>
    </lineage>
</organism>
<gene>
    <name evidence="5" type="ORF">MM415A00229_0006</name>
    <name evidence="4" type="ORF">MM415B01070_0020</name>
</gene>
<protein>
    <submittedName>
        <fullName evidence="4">Putative CMP/dCMP deaminase zinc-binding</fullName>
    </submittedName>
</protein>
<dbReference type="EMBL" id="MT142523">
    <property type="protein sequence ID" value="QJA84058.1"/>
    <property type="molecule type" value="Genomic_DNA"/>
</dbReference>
<comment type="cofactor">
    <cofactor evidence="1">
        <name>Zn(2+)</name>
        <dbReference type="ChEBI" id="CHEBI:29105"/>
    </cofactor>
</comment>
<evidence type="ECO:0000259" key="3">
    <source>
        <dbReference type="PROSITE" id="PS51747"/>
    </source>
</evidence>
<sequence>MEQNQANQQTPRTDARKSWDRYFFDIAILASERATCDRLHAGCVLVRNRQIISTGYNGSLSGEAHCDNAGHLLLDNHCIRTIHAEINAIASAARNGSYTQGCTAYVTHYSCYSCIKAMIAAGINRILFDKTYTSALKTWPIGMKKEFLENINTVYLAGVPIKLLQV</sequence>